<evidence type="ECO:0000313" key="7">
    <source>
        <dbReference type="EMBL" id="KAJ3660225.1"/>
    </source>
</evidence>
<reference evidence="7" key="1">
    <citation type="journal article" date="2023" name="G3 (Bethesda)">
        <title>Whole genome assemblies of Zophobas morio and Tenebrio molitor.</title>
        <authorList>
            <person name="Kaur S."/>
            <person name="Stinson S.A."/>
            <person name="diCenzo G.C."/>
        </authorList>
    </citation>
    <scope>NUCLEOTIDE SEQUENCE</scope>
    <source>
        <strain evidence="7">QUZm001</strain>
    </source>
</reference>
<accession>A0AA38INF3</accession>
<dbReference type="SUPFAM" id="SSF57903">
    <property type="entry name" value="FYVE/PHD zinc finger"/>
    <property type="match status" value="1"/>
</dbReference>
<protein>
    <recommendedName>
        <fullName evidence="6">PHD-type domain-containing protein</fullName>
    </recommendedName>
</protein>
<evidence type="ECO:0000256" key="1">
    <source>
        <dbReference type="ARBA" id="ARBA00022723"/>
    </source>
</evidence>
<sequence>MAIFCLVCNGAVTPSTPSIKCSSCKKYCHTKCSRLDSGSLDTNVSWTCPACSPSLLVPTTPISLSAIEQLIAKQFLKLRTELLTEISQLIDDKFQQFNNRIATVESDVKKLQEEVHSLQTGSSSEASSYKVSEVVSEIYDRNVRSKNVILYNIPESSAQSAEVRVNDDVSQIISIFEPLGNLPQPKKLYRMGPPKPNSIRPLKLIYENNDEVMCVLRSNKNNTNKRFLCNPDLTKLQRDNTAEIINDFNMRKSRGETDIKLIYRNNMASIVGIRNSGNKSNRPKN</sequence>
<dbReference type="PROSITE" id="PS50016">
    <property type="entry name" value="ZF_PHD_2"/>
    <property type="match status" value="1"/>
</dbReference>
<organism evidence="7 8">
    <name type="scientific">Zophobas morio</name>
    <dbReference type="NCBI Taxonomy" id="2755281"/>
    <lineage>
        <taxon>Eukaryota</taxon>
        <taxon>Metazoa</taxon>
        <taxon>Ecdysozoa</taxon>
        <taxon>Arthropoda</taxon>
        <taxon>Hexapoda</taxon>
        <taxon>Insecta</taxon>
        <taxon>Pterygota</taxon>
        <taxon>Neoptera</taxon>
        <taxon>Endopterygota</taxon>
        <taxon>Coleoptera</taxon>
        <taxon>Polyphaga</taxon>
        <taxon>Cucujiformia</taxon>
        <taxon>Tenebrionidae</taxon>
        <taxon>Zophobas</taxon>
    </lineage>
</organism>
<dbReference type="EMBL" id="JALNTZ010000002">
    <property type="protein sequence ID" value="KAJ3660225.1"/>
    <property type="molecule type" value="Genomic_DNA"/>
</dbReference>
<evidence type="ECO:0000256" key="2">
    <source>
        <dbReference type="ARBA" id="ARBA00022771"/>
    </source>
</evidence>
<keyword evidence="1" id="KW-0479">Metal-binding</keyword>
<evidence type="ECO:0000256" key="3">
    <source>
        <dbReference type="ARBA" id="ARBA00022833"/>
    </source>
</evidence>
<dbReference type="Gene3D" id="3.30.40.10">
    <property type="entry name" value="Zinc/RING finger domain, C3HC4 (zinc finger)"/>
    <property type="match status" value="1"/>
</dbReference>
<feature type="domain" description="PHD-type" evidence="6">
    <location>
        <begin position="2"/>
        <end position="54"/>
    </location>
</feature>
<dbReference type="PANTHER" id="PTHR37445">
    <property type="entry name" value="PROTEIN CBG24663"/>
    <property type="match status" value="1"/>
</dbReference>
<dbReference type="InterPro" id="IPR019787">
    <property type="entry name" value="Znf_PHD-finger"/>
</dbReference>
<keyword evidence="2 4" id="KW-0863">Zinc-finger</keyword>
<evidence type="ECO:0000256" key="5">
    <source>
        <dbReference type="SAM" id="Coils"/>
    </source>
</evidence>
<name>A0AA38INF3_9CUCU</name>
<keyword evidence="3" id="KW-0862">Zinc</keyword>
<dbReference type="GO" id="GO:0008270">
    <property type="term" value="F:zinc ion binding"/>
    <property type="evidence" value="ECO:0007669"/>
    <property type="project" value="UniProtKB-KW"/>
</dbReference>
<dbReference type="InterPro" id="IPR011011">
    <property type="entry name" value="Znf_FYVE_PHD"/>
</dbReference>
<comment type="caution">
    <text evidence="7">The sequence shown here is derived from an EMBL/GenBank/DDBJ whole genome shotgun (WGS) entry which is preliminary data.</text>
</comment>
<dbReference type="PANTHER" id="PTHR37445:SF3">
    <property type="entry name" value="ZINC FINGER PHD-TYPE DOMAIN-CONTAINING PROTEIN"/>
    <property type="match status" value="1"/>
</dbReference>
<keyword evidence="5" id="KW-0175">Coiled coil</keyword>
<evidence type="ECO:0000259" key="6">
    <source>
        <dbReference type="PROSITE" id="PS50016"/>
    </source>
</evidence>
<keyword evidence="8" id="KW-1185">Reference proteome</keyword>
<dbReference type="AlphaFoldDB" id="A0AA38INF3"/>
<feature type="coiled-coil region" evidence="5">
    <location>
        <begin position="94"/>
        <end position="121"/>
    </location>
</feature>
<proteinExistence type="predicted"/>
<dbReference type="SMART" id="SM00249">
    <property type="entry name" value="PHD"/>
    <property type="match status" value="1"/>
</dbReference>
<evidence type="ECO:0000256" key="4">
    <source>
        <dbReference type="PROSITE-ProRule" id="PRU00146"/>
    </source>
</evidence>
<dbReference type="Proteomes" id="UP001168821">
    <property type="component" value="Unassembled WGS sequence"/>
</dbReference>
<dbReference type="CDD" id="cd15489">
    <property type="entry name" value="PHD_SF"/>
    <property type="match status" value="1"/>
</dbReference>
<dbReference type="InterPro" id="IPR001965">
    <property type="entry name" value="Znf_PHD"/>
</dbReference>
<dbReference type="InterPro" id="IPR013083">
    <property type="entry name" value="Znf_RING/FYVE/PHD"/>
</dbReference>
<gene>
    <name evidence="7" type="ORF">Zmor_004687</name>
</gene>
<evidence type="ECO:0000313" key="8">
    <source>
        <dbReference type="Proteomes" id="UP001168821"/>
    </source>
</evidence>